<feature type="domain" description="C2H2-type" evidence="2">
    <location>
        <begin position="87"/>
        <end position="116"/>
    </location>
</feature>
<dbReference type="InterPro" id="IPR036236">
    <property type="entry name" value="Znf_C2H2_sf"/>
</dbReference>
<evidence type="ECO:0000313" key="4">
    <source>
        <dbReference type="Proteomes" id="UP001235939"/>
    </source>
</evidence>
<reference evidence="3 4" key="1">
    <citation type="submission" date="2022-01" db="EMBL/GenBank/DDBJ databases">
        <title>A chromosomal length assembly of Cordylochernes scorpioides.</title>
        <authorList>
            <person name="Zeh D."/>
            <person name="Zeh J."/>
        </authorList>
    </citation>
    <scope>NUCLEOTIDE SEQUENCE [LARGE SCALE GENOMIC DNA]</scope>
    <source>
        <strain evidence="3">IN4F17</strain>
        <tissue evidence="3">Whole Body</tissue>
    </source>
</reference>
<dbReference type="SUPFAM" id="SSF57667">
    <property type="entry name" value="beta-beta-alpha zinc fingers"/>
    <property type="match status" value="2"/>
</dbReference>
<keyword evidence="1" id="KW-0863">Zinc-finger</keyword>
<dbReference type="PROSITE" id="PS00028">
    <property type="entry name" value="ZINC_FINGER_C2H2_1"/>
    <property type="match status" value="2"/>
</dbReference>
<keyword evidence="1" id="KW-0862">Zinc</keyword>
<dbReference type="PANTHER" id="PTHR46179">
    <property type="entry name" value="ZINC FINGER PROTEIN"/>
    <property type="match status" value="1"/>
</dbReference>
<evidence type="ECO:0000259" key="2">
    <source>
        <dbReference type="PROSITE" id="PS50157"/>
    </source>
</evidence>
<evidence type="ECO:0000256" key="1">
    <source>
        <dbReference type="PROSITE-ProRule" id="PRU00042"/>
    </source>
</evidence>
<proteinExistence type="predicted"/>
<dbReference type="EMBL" id="CP092881">
    <property type="protein sequence ID" value="UYV80891.1"/>
    <property type="molecule type" value="Genomic_DNA"/>
</dbReference>
<dbReference type="Gene3D" id="3.30.160.60">
    <property type="entry name" value="Classic Zinc Finger"/>
    <property type="match status" value="3"/>
</dbReference>
<dbReference type="PROSITE" id="PS50157">
    <property type="entry name" value="ZINC_FINGER_C2H2_2"/>
    <property type="match status" value="2"/>
</dbReference>
<protein>
    <submittedName>
        <fullName evidence="3">MTF1</fullName>
    </submittedName>
</protein>
<dbReference type="InterPro" id="IPR051061">
    <property type="entry name" value="Zinc_finger_trans_reg"/>
</dbReference>
<dbReference type="Pfam" id="PF00096">
    <property type="entry name" value="zf-C2H2"/>
    <property type="match status" value="2"/>
</dbReference>
<dbReference type="PANTHER" id="PTHR46179:SF25">
    <property type="entry name" value="METAL RESPONSE ELEMENT-BINDING TRANSCRIPTION FACTOR-1, ISOFORM C"/>
    <property type="match status" value="1"/>
</dbReference>
<evidence type="ECO:0000313" key="3">
    <source>
        <dbReference type="EMBL" id="UYV80891.1"/>
    </source>
</evidence>
<dbReference type="SMART" id="SM00355">
    <property type="entry name" value="ZnF_C2H2"/>
    <property type="match status" value="2"/>
</dbReference>
<dbReference type="InterPro" id="IPR013087">
    <property type="entry name" value="Znf_C2H2_type"/>
</dbReference>
<gene>
    <name evidence="3" type="ORF">LAZ67_19002110</name>
</gene>
<accession>A0ABY6LI72</accession>
<name>A0ABY6LI72_9ARAC</name>
<keyword evidence="1" id="KW-0479">Metal-binding</keyword>
<feature type="domain" description="C2H2-type" evidence="2">
    <location>
        <begin position="57"/>
        <end position="86"/>
    </location>
</feature>
<dbReference type="Proteomes" id="UP001235939">
    <property type="component" value="Chromosome 19"/>
</dbReference>
<keyword evidence="4" id="KW-1185">Reference proteome</keyword>
<sequence length="133" mass="15018">MIKKILGGVCRYIEHTISEDQIRMEIHPGPSDSMPANPSHATLTIHQAGDQPQVMRFRCNYQGCTRSYSTQGNLKTHIKAHKGEYTFVCSESGCGKAFLTSHSLKIHIRVHTKERPFECDSSGCDKTFTTLYR</sequence>
<organism evidence="3 4">
    <name type="scientific">Cordylochernes scorpioides</name>
    <dbReference type="NCBI Taxonomy" id="51811"/>
    <lineage>
        <taxon>Eukaryota</taxon>
        <taxon>Metazoa</taxon>
        <taxon>Ecdysozoa</taxon>
        <taxon>Arthropoda</taxon>
        <taxon>Chelicerata</taxon>
        <taxon>Arachnida</taxon>
        <taxon>Pseudoscorpiones</taxon>
        <taxon>Cheliferoidea</taxon>
        <taxon>Chernetidae</taxon>
        <taxon>Cordylochernes</taxon>
    </lineage>
</organism>